<dbReference type="PANTHER" id="PTHR10073:SF47">
    <property type="entry name" value="DNA MISMATCH REPAIR PROTEIN MLH3"/>
    <property type="match status" value="1"/>
</dbReference>
<dbReference type="GO" id="GO:0061982">
    <property type="term" value="P:meiosis I cell cycle process"/>
    <property type="evidence" value="ECO:0007669"/>
    <property type="project" value="UniProtKB-ARBA"/>
</dbReference>
<evidence type="ECO:0000259" key="5">
    <source>
        <dbReference type="SMART" id="SM01340"/>
    </source>
</evidence>
<evidence type="ECO:0008006" key="8">
    <source>
        <dbReference type="Google" id="ProtNLM"/>
    </source>
</evidence>
<evidence type="ECO:0000259" key="4">
    <source>
        <dbReference type="SMART" id="SM00853"/>
    </source>
</evidence>
<feature type="compositionally biased region" description="Polar residues" evidence="3">
    <location>
        <begin position="498"/>
        <end position="507"/>
    </location>
</feature>
<evidence type="ECO:0000313" key="7">
    <source>
        <dbReference type="Proteomes" id="UP000027265"/>
    </source>
</evidence>
<sequence>MTSTTPVIEHLETATRSKLRSTQILTSLSEIVSELVQNSLDAGALQVDVGVDCEEWSCWVRDDGCGITRDGIDALAKGGESGRYVTSKAYALASLDAVSTFGFRGEALASAADLACLEISSRTLQSRQSWSVILKGGECLYLGPSTRWRRESSGTVVCIRDAFYNLPVRRRSHPSPTKTLELVRKDLERTALMFPHASFSLEDTTRSRADTSQSGRVLYIPKTGSTLATFRQVFGRSYAEHVEQVDISEGEMKLEGFFSLEGTHAKSFQFLYINRHPISPCDLHRVIDNQFAASSFAKHGGALDETGETNLPRSTIRRSPRKNEKKPIYVLNLTILTSDVDNCLEPAKATVQLKNTLVASSLLASATRSFLIRRGFLSERRSQHTLPIAYASPRKRRRVQSQDQGDAGPIPSDSLPANQTRSGFVARPVTNASVRAIQQAGGPAANETDEVDWYDHQTGETFLVDTRTGNSYQRRPPNGVDNDGDSITRPDPGRRTLANKTKLPTTDSAHRNGFAVPEWIISALQDNEVYTPTEQKIPALDLSLSVSLDPPPKATAGYNCTVISDSHGHPFSDGADNSTQFTNTDLQNAQIINQVDRKFIACLLPSAQDQVTESRSLVLIDQHAADERVRVETFLKDLCLGFLRHGNGSGVETKYLDPAVPVLLTRYEATRLARSEDYQLAFEKWGFTFDGLNAIASSEPEISDCIDGPDQTYIQILARTVPEVVSQKLLMGEELRELVKGYLGTLETEGLSSLQDAISSEDQTSHWLKALRRCPRGLVDLVNSKACRGAIMFNDTLTLEQCQVLVHRLSKTCFPFQCAHGSTIPIADVVDCESALSLQVNFTDLHDLAFQVFFSNQGNQGILGHASKQQLETVFGVSKDVDVLPLILKDGKEQAGEGIHNSRSAATNLTKGSSVIDTRGAGSRGV</sequence>
<dbReference type="InterPro" id="IPR036890">
    <property type="entry name" value="HATPase_C_sf"/>
</dbReference>
<evidence type="ECO:0000313" key="6">
    <source>
        <dbReference type="EMBL" id="KDQ64416.1"/>
    </source>
</evidence>
<dbReference type="InterPro" id="IPR014762">
    <property type="entry name" value="DNA_mismatch_repair_CS"/>
</dbReference>
<dbReference type="SUPFAM" id="SSF89895">
    <property type="entry name" value="FYSH domain"/>
    <property type="match status" value="1"/>
</dbReference>
<dbReference type="InterPro" id="IPR014721">
    <property type="entry name" value="Ribsml_uS5_D2-typ_fold_subgr"/>
</dbReference>
<reference evidence="7" key="1">
    <citation type="journal article" date="2014" name="Proc. Natl. Acad. Sci. U.S.A.">
        <title>Extensive sampling of basidiomycete genomes demonstrates inadequacy of the white-rot/brown-rot paradigm for wood decay fungi.</title>
        <authorList>
            <person name="Riley R."/>
            <person name="Salamov A.A."/>
            <person name="Brown D.W."/>
            <person name="Nagy L.G."/>
            <person name="Floudas D."/>
            <person name="Held B.W."/>
            <person name="Levasseur A."/>
            <person name="Lombard V."/>
            <person name="Morin E."/>
            <person name="Otillar R."/>
            <person name="Lindquist E.A."/>
            <person name="Sun H."/>
            <person name="LaButti K.M."/>
            <person name="Schmutz J."/>
            <person name="Jabbour D."/>
            <person name="Luo H."/>
            <person name="Baker S.E."/>
            <person name="Pisabarro A.G."/>
            <person name="Walton J.D."/>
            <person name="Blanchette R.A."/>
            <person name="Henrissat B."/>
            <person name="Martin F."/>
            <person name="Cullen D."/>
            <person name="Hibbett D.S."/>
            <person name="Grigoriev I.V."/>
        </authorList>
    </citation>
    <scope>NUCLEOTIDE SEQUENCE [LARGE SCALE GENOMIC DNA]</scope>
    <source>
        <strain evidence="7">MUCL 33604</strain>
    </source>
</reference>
<keyword evidence="7" id="KW-1185">Reference proteome</keyword>
<dbReference type="InterPro" id="IPR038973">
    <property type="entry name" value="MutL/Mlh/Pms-like"/>
</dbReference>
<dbReference type="PROSITE" id="PS00058">
    <property type="entry name" value="DNA_MISMATCH_REPAIR_1"/>
    <property type="match status" value="1"/>
</dbReference>
<dbReference type="STRING" id="933084.A0A067QP71"/>
<dbReference type="Gene3D" id="3.30.1250.10">
    <property type="entry name" value="Ribosome maturation protein SBDS, N-terminal domain"/>
    <property type="match status" value="1"/>
</dbReference>
<comment type="similarity">
    <text evidence="1">Belongs to the DNA mismatch repair MutL/HexB family.</text>
</comment>
<dbReference type="InterPro" id="IPR019783">
    <property type="entry name" value="SDO1/SBDS_N"/>
</dbReference>
<dbReference type="PANTHER" id="PTHR10073">
    <property type="entry name" value="DNA MISMATCH REPAIR PROTEIN MLH, PMS, MUTL"/>
    <property type="match status" value="1"/>
</dbReference>
<feature type="region of interest" description="Disordered" evidence="3">
    <location>
        <begin position="387"/>
        <end position="420"/>
    </location>
</feature>
<dbReference type="GO" id="GO:0016887">
    <property type="term" value="F:ATP hydrolysis activity"/>
    <property type="evidence" value="ECO:0007669"/>
    <property type="project" value="InterPro"/>
</dbReference>
<dbReference type="AlphaFoldDB" id="A0A067QP71"/>
<dbReference type="GO" id="GO:0005524">
    <property type="term" value="F:ATP binding"/>
    <property type="evidence" value="ECO:0007669"/>
    <property type="project" value="InterPro"/>
</dbReference>
<name>A0A067QP71_9AGAM</name>
<dbReference type="InParanoid" id="A0A067QP71"/>
<dbReference type="SUPFAM" id="SSF118116">
    <property type="entry name" value="DNA mismatch repair protein MutL"/>
    <property type="match status" value="1"/>
</dbReference>
<feature type="domain" description="MutL C-terminal dimerisation" evidence="4">
    <location>
        <begin position="591"/>
        <end position="797"/>
    </location>
</feature>
<dbReference type="Gene3D" id="3.30.230.10">
    <property type="match status" value="1"/>
</dbReference>
<dbReference type="GO" id="GO:0032300">
    <property type="term" value="C:mismatch repair complex"/>
    <property type="evidence" value="ECO:0007669"/>
    <property type="project" value="InterPro"/>
</dbReference>
<dbReference type="GO" id="GO:0030983">
    <property type="term" value="F:mismatched DNA binding"/>
    <property type="evidence" value="ECO:0007669"/>
    <property type="project" value="InterPro"/>
</dbReference>
<dbReference type="InterPro" id="IPR036786">
    <property type="entry name" value="Ribosome_mat_SBDS_N_sf"/>
</dbReference>
<dbReference type="Pfam" id="PF01172">
    <property type="entry name" value="SBDS_N"/>
    <property type="match status" value="1"/>
</dbReference>
<dbReference type="InterPro" id="IPR014790">
    <property type="entry name" value="MutL_C"/>
</dbReference>
<dbReference type="SMART" id="SM01340">
    <property type="entry name" value="DNA_mis_repair"/>
    <property type="match status" value="1"/>
</dbReference>
<dbReference type="InterPro" id="IPR020568">
    <property type="entry name" value="Ribosomal_Su5_D2-typ_SF"/>
</dbReference>
<protein>
    <recommendedName>
        <fullName evidence="8">MutL C-terminal dimerisation domain-containing protein</fullName>
    </recommendedName>
</protein>
<dbReference type="Pfam" id="PF13589">
    <property type="entry name" value="HATPase_c_3"/>
    <property type="match status" value="1"/>
</dbReference>
<dbReference type="Proteomes" id="UP000027265">
    <property type="component" value="Unassembled WGS sequence"/>
</dbReference>
<dbReference type="Gene3D" id="3.30.565.10">
    <property type="entry name" value="Histidine kinase-like ATPase, C-terminal domain"/>
    <property type="match status" value="1"/>
</dbReference>
<organism evidence="6 7">
    <name type="scientific">Jaapia argillacea MUCL 33604</name>
    <dbReference type="NCBI Taxonomy" id="933084"/>
    <lineage>
        <taxon>Eukaryota</taxon>
        <taxon>Fungi</taxon>
        <taxon>Dikarya</taxon>
        <taxon>Basidiomycota</taxon>
        <taxon>Agaricomycotina</taxon>
        <taxon>Agaricomycetes</taxon>
        <taxon>Agaricomycetidae</taxon>
        <taxon>Jaapiales</taxon>
        <taxon>Jaapiaceae</taxon>
        <taxon>Jaapia</taxon>
    </lineage>
</organism>
<dbReference type="EMBL" id="KL197709">
    <property type="protein sequence ID" value="KDQ64416.1"/>
    <property type="molecule type" value="Genomic_DNA"/>
</dbReference>
<keyword evidence="2" id="KW-0227">DNA damage</keyword>
<dbReference type="OrthoDB" id="429932at2759"/>
<accession>A0A067QP71</accession>
<dbReference type="HOGENOM" id="CLU_005415_1_0_1"/>
<proteinExistence type="inferred from homology"/>
<dbReference type="InterPro" id="IPR013507">
    <property type="entry name" value="DNA_mismatch_S5_2-like"/>
</dbReference>
<dbReference type="InterPro" id="IPR042120">
    <property type="entry name" value="MutL_C_dimsub"/>
</dbReference>
<dbReference type="GO" id="GO:0006298">
    <property type="term" value="P:mismatch repair"/>
    <property type="evidence" value="ECO:0007669"/>
    <property type="project" value="InterPro"/>
</dbReference>
<dbReference type="SUPFAM" id="SSF54211">
    <property type="entry name" value="Ribosomal protein S5 domain 2-like"/>
    <property type="match status" value="1"/>
</dbReference>
<evidence type="ECO:0000256" key="2">
    <source>
        <dbReference type="ARBA" id="ARBA00022763"/>
    </source>
</evidence>
<dbReference type="SMART" id="SM00853">
    <property type="entry name" value="MutL_C"/>
    <property type="match status" value="1"/>
</dbReference>
<feature type="region of interest" description="Disordered" evidence="3">
    <location>
        <begin position="462"/>
        <end position="509"/>
    </location>
</feature>
<dbReference type="SUPFAM" id="SSF55874">
    <property type="entry name" value="ATPase domain of HSP90 chaperone/DNA topoisomerase II/histidine kinase"/>
    <property type="match status" value="1"/>
</dbReference>
<feature type="domain" description="DNA mismatch repair protein S5" evidence="5">
    <location>
        <begin position="230"/>
        <end position="372"/>
    </location>
</feature>
<dbReference type="InterPro" id="IPR037198">
    <property type="entry name" value="MutL_C_sf"/>
</dbReference>
<evidence type="ECO:0000256" key="3">
    <source>
        <dbReference type="SAM" id="MobiDB-lite"/>
    </source>
</evidence>
<dbReference type="GO" id="GO:0140664">
    <property type="term" value="F:ATP-dependent DNA damage sensor activity"/>
    <property type="evidence" value="ECO:0007669"/>
    <property type="project" value="InterPro"/>
</dbReference>
<evidence type="ECO:0000256" key="1">
    <source>
        <dbReference type="ARBA" id="ARBA00006082"/>
    </source>
</evidence>
<gene>
    <name evidence="6" type="ORF">JAAARDRAFT_187743</name>
</gene>
<dbReference type="Gene3D" id="3.30.1540.20">
    <property type="entry name" value="MutL, C-terminal domain, dimerisation subdomain"/>
    <property type="match status" value="1"/>
</dbReference>